<feature type="compositionally biased region" description="Acidic residues" evidence="1">
    <location>
        <begin position="15"/>
        <end position="24"/>
    </location>
</feature>
<reference evidence="3" key="1">
    <citation type="journal article" date="2019" name="Int. J. Syst. Evol. Microbiol.">
        <title>The Global Catalogue of Microorganisms (GCM) 10K type strain sequencing project: providing services to taxonomists for standard genome sequencing and annotation.</title>
        <authorList>
            <consortium name="The Broad Institute Genomics Platform"/>
            <consortium name="The Broad Institute Genome Sequencing Center for Infectious Disease"/>
            <person name="Wu L."/>
            <person name="Ma J."/>
        </authorList>
    </citation>
    <scope>NUCLEOTIDE SEQUENCE [LARGE SCALE GENOMIC DNA]</scope>
    <source>
        <strain evidence="3">JCM 18204</strain>
    </source>
</reference>
<name>A0ABP9AJI4_9GAMM</name>
<feature type="compositionally biased region" description="Basic and acidic residues" evidence="1">
    <location>
        <begin position="25"/>
        <end position="44"/>
    </location>
</feature>
<dbReference type="EMBL" id="BAABJE010000001">
    <property type="protein sequence ID" value="GAA4782074.1"/>
    <property type="molecule type" value="Genomic_DNA"/>
</dbReference>
<feature type="compositionally biased region" description="Basic residues" evidence="1">
    <location>
        <begin position="51"/>
        <end position="61"/>
    </location>
</feature>
<evidence type="ECO:0000313" key="2">
    <source>
        <dbReference type="EMBL" id="GAA4782074.1"/>
    </source>
</evidence>
<protein>
    <submittedName>
        <fullName evidence="2">Uncharacterized protein</fullName>
    </submittedName>
</protein>
<accession>A0ABP9AJI4</accession>
<gene>
    <name evidence="2" type="ORF">GCM10023307_03220</name>
</gene>
<sequence>MHRHATCMPQKAEAGDNDTCDNDDHEPQSAHVEQGERGAGRSVKDAAQPPGHRRQTGKASA</sequence>
<feature type="region of interest" description="Disordered" evidence="1">
    <location>
        <begin position="1"/>
        <end position="61"/>
    </location>
</feature>
<dbReference type="Proteomes" id="UP001499959">
    <property type="component" value="Unassembled WGS sequence"/>
</dbReference>
<comment type="caution">
    <text evidence="2">The sequence shown here is derived from an EMBL/GenBank/DDBJ whole genome shotgun (WGS) entry which is preliminary data.</text>
</comment>
<organism evidence="2 3">
    <name type="scientific">Lysobacter hankyongensis</name>
    <dbReference type="NCBI Taxonomy" id="1176535"/>
    <lineage>
        <taxon>Bacteria</taxon>
        <taxon>Pseudomonadati</taxon>
        <taxon>Pseudomonadota</taxon>
        <taxon>Gammaproteobacteria</taxon>
        <taxon>Lysobacterales</taxon>
        <taxon>Lysobacteraceae</taxon>
        <taxon>Lysobacter</taxon>
    </lineage>
</organism>
<keyword evidence="3" id="KW-1185">Reference proteome</keyword>
<proteinExistence type="predicted"/>
<evidence type="ECO:0000313" key="3">
    <source>
        <dbReference type="Proteomes" id="UP001499959"/>
    </source>
</evidence>
<evidence type="ECO:0000256" key="1">
    <source>
        <dbReference type="SAM" id="MobiDB-lite"/>
    </source>
</evidence>